<gene>
    <name evidence="7" type="ORF">Fmac_010759</name>
</gene>
<dbReference type="EMBL" id="JBGMDY010000004">
    <property type="protein sequence ID" value="KAL2336313.1"/>
    <property type="molecule type" value="Genomic_DNA"/>
</dbReference>
<sequence>MALQKALNSLPLGVRFHPTDEELVGHCLKHMLLAFSMMKSDDQEWFFFSPKGTRKRCDRKTKAGFWKPNGKDRQVKSRGTNDVIGTKKTLVFYEGCSSYPERTN</sequence>
<protein>
    <recommendedName>
        <fullName evidence="6">NAC domain-containing protein</fullName>
    </recommendedName>
</protein>
<keyword evidence="2" id="KW-0805">Transcription regulation</keyword>
<feature type="domain" description="NAC" evidence="6">
    <location>
        <begin position="1"/>
        <end position="104"/>
    </location>
</feature>
<proteinExistence type="predicted"/>
<accession>A0ABD1MKH6</accession>
<dbReference type="Proteomes" id="UP001603857">
    <property type="component" value="Unassembled WGS sequence"/>
</dbReference>
<dbReference type="GO" id="GO:0005634">
    <property type="term" value="C:nucleus"/>
    <property type="evidence" value="ECO:0007669"/>
    <property type="project" value="UniProtKB-SubCell"/>
</dbReference>
<dbReference type="Pfam" id="PF02365">
    <property type="entry name" value="NAM"/>
    <property type="match status" value="1"/>
</dbReference>
<dbReference type="PANTHER" id="PTHR31989">
    <property type="entry name" value="NAC DOMAIN-CONTAINING PROTEIN 82-RELATED"/>
    <property type="match status" value="1"/>
</dbReference>
<dbReference type="AlphaFoldDB" id="A0ABD1MKH6"/>
<evidence type="ECO:0000256" key="5">
    <source>
        <dbReference type="ARBA" id="ARBA00023242"/>
    </source>
</evidence>
<dbReference type="SUPFAM" id="SSF101941">
    <property type="entry name" value="NAC domain"/>
    <property type="match status" value="1"/>
</dbReference>
<keyword evidence="4" id="KW-0804">Transcription</keyword>
<comment type="subcellular location">
    <subcellularLocation>
        <location evidence="1">Nucleus</location>
    </subcellularLocation>
</comment>
<dbReference type="PROSITE" id="PS51005">
    <property type="entry name" value="NAC"/>
    <property type="match status" value="1"/>
</dbReference>
<name>A0ABD1MKH6_9FABA</name>
<dbReference type="InterPro" id="IPR036093">
    <property type="entry name" value="NAC_dom_sf"/>
</dbReference>
<evidence type="ECO:0000256" key="2">
    <source>
        <dbReference type="ARBA" id="ARBA00023015"/>
    </source>
</evidence>
<evidence type="ECO:0000256" key="4">
    <source>
        <dbReference type="ARBA" id="ARBA00023163"/>
    </source>
</evidence>
<comment type="caution">
    <text evidence="7">The sequence shown here is derived from an EMBL/GenBank/DDBJ whole genome shotgun (WGS) entry which is preliminary data.</text>
</comment>
<organism evidence="7 8">
    <name type="scientific">Flemingia macrophylla</name>
    <dbReference type="NCBI Taxonomy" id="520843"/>
    <lineage>
        <taxon>Eukaryota</taxon>
        <taxon>Viridiplantae</taxon>
        <taxon>Streptophyta</taxon>
        <taxon>Embryophyta</taxon>
        <taxon>Tracheophyta</taxon>
        <taxon>Spermatophyta</taxon>
        <taxon>Magnoliopsida</taxon>
        <taxon>eudicotyledons</taxon>
        <taxon>Gunneridae</taxon>
        <taxon>Pentapetalae</taxon>
        <taxon>rosids</taxon>
        <taxon>fabids</taxon>
        <taxon>Fabales</taxon>
        <taxon>Fabaceae</taxon>
        <taxon>Papilionoideae</taxon>
        <taxon>50 kb inversion clade</taxon>
        <taxon>NPAAA clade</taxon>
        <taxon>indigoferoid/millettioid clade</taxon>
        <taxon>Phaseoleae</taxon>
        <taxon>Flemingia</taxon>
    </lineage>
</organism>
<evidence type="ECO:0000256" key="3">
    <source>
        <dbReference type="ARBA" id="ARBA00023125"/>
    </source>
</evidence>
<dbReference type="InterPro" id="IPR003441">
    <property type="entry name" value="NAC-dom"/>
</dbReference>
<dbReference type="GO" id="GO:0003677">
    <property type="term" value="F:DNA binding"/>
    <property type="evidence" value="ECO:0007669"/>
    <property type="project" value="UniProtKB-KW"/>
</dbReference>
<dbReference type="Gene3D" id="2.170.150.80">
    <property type="entry name" value="NAC domain"/>
    <property type="match status" value="1"/>
</dbReference>
<keyword evidence="3" id="KW-0238">DNA-binding</keyword>
<keyword evidence="5" id="KW-0539">Nucleus</keyword>
<keyword evidence="8" id="KW-1185">Reference proteome</keyword>
<evidence type="ECO:0000259" key="6">
    <source>
        <dbReference type="PROSITE" id="PS51005"/>
    </source>
</evidence>
<evidence type="ECO:0000313" key="8">
    <source>
        <dbReference type="Proteomes" id="UP001603857"/>
    </source>
</evidence>
<reference evidence="7 8" key="1">
    <citation type="submission" date="2024-08" db="EMBL/GenBank/DDBJ databases">
        <title>Insights into the chromosomal genome structure of Flemingia macrophylla.</title>
        <authorList>
            <person name="Ding Y."/>
            <person name="Zhao Y."/>
            <person name="Bi W."/>
            <person name="Wu M."/>
            <person name="Zhao G."/>
            <person name="Gong Y."/>
            <person name="Li W."/>
            <person name="Zhang P."/>
        </authorList>
    </citation>
    <scope>NUCLEOTIDE SEQUENCE [LARGE SCALE GENOMIC DNA]</scope>
    <source>
        <strain evidence="7">DYQJB</strain>
        <tissue evidence="7">Leaf</tissue>
    </source>
</reference>
<evidence type="ECO:0000256" key="1">
    <source>
        <dbReference type="ARBA" id="ARBA00004123"/>
    </source>
</evidence>
<evidence type="ECO:0000313" key="7">
    <source>
        <dbReference type="EMBL" id="KAL2336313.1"/>
    </source>
</evidence>